<organism evidence="3 4">
    <name type="scientific">Dothistroma septosporum (strain NZE10 / CBS 128990)</name>
    <name type="common">Red band needle blight fungus</name>
    <name type="synonym">Mycosphaerella pini</name>
    <dbReference type="NCBI Taxonomy" id="675120"/>
    <lineage>
        <taxon>Eukaryota</taxon>
        <taxon>Fungi</taxon>
        <taxon>Dikarya</taxon>
        <taxon>Ascomycota</taxon>
        <taxon>Pezizomycotina</taxon>
        <taxon>Dothideomycetes</taxon>
        <taxon>Dothideomycetidae</taxon>
        <taxon>Mycosphaerellales</taxon>
        <taxon>Mycosphaerellaceae</taxon>
        <taxon>Dothistroma</taxon>
    </lineage>
</organism>
<gene>
    <name evidence="3" type="ORF">DOTSEDRAFT_48645</name>
</gene>
<dbReference type="eggNOG" id="KOG2458">
    <property type="taxonomic scope" value="Eukaryota"/>
</dbReference>
<dbReference type="EMBL" id="KB446547">
    <property type="protein sequence ID" value="EME38420.1"/>
    <property type="molecule type" value="Genomic_DNA"/>
</dbReference>
<dbReference type="Proteomes" id="UP000016933">
    <property type="component" value="Unassembled WGS sequence"/>
</dbReference>
<evidence type="ECO:0000313" key="3">
    <source>
        <dbReference type="EMBL" id="EME38420.1"/>
    </source>
</evidence>
<protein>
    <submittedName>
        <fullName evidence="3">Glycosyltransferase family 90 protein</fullName>
    </submittedName>
</protein>
<dbReference type="OrthoDB" id="541052at2759"/>
<dbReference type="GO" id="GO:0016740">
    <property type="term" value="F:transferase activity"/>
    <property type="evidence" value="ECO:0007669"/>
    <property type="project" value="UniProtKB-KW"/>
</dbReference>
<proteinExistence type="predicted"/>
<dbReference type="AlphaFoldDB" id="N1PE05"/>
<evidence type="ECO:0000313" key="4">
    <source>
        <dbReference type="Proteomes" id="UP000016933"/>
    </source>
</evidence>
<evidence type="ECO:0000256" key="1">
    <source>
        <dbReference type="SAM" id="Phobius"/>
    </source>
</evidence>
<sequence>MVWRESQAEDEELLKSHELAEVDAEGGGTELQDIDEPRWMHWSRRTWRSTLEELLERRPTALLLSACIVAIAIAIALTLLYLAWYLRTDADADPALPPWPSGSHPIDALMAQAEIFNSETLTPEHNPRTVADAAAAYRKRRGRHPPPMFDMWFAWAKEHDCLVIENVFDQVHENIEPFWGADAATTRRNAESFSISLSARGGKTEIRRTIPPHVGGWVENRQSMLREIPAGGLPDVDMPINIDDVAHVYTSWEEINRYMKAASLTRGLRPAAEMIQQYTSLPPPIAQTFETFADFASENNVWELARHTCRPNSVARELGQGTDMTTPSAFSEDEQPPHMLSGFVSNWTASKTVCEVPELRSLHGTFVKMVKGSSVSPQGSLDDRMATRQFFPLFSAGKIAGVNNDILIPPATSWGKEFFRNDNTSWNDKRDILFWRGAASGGNNTETTWTHFHRHRFLSAVNGTQYDLQEHAAGASRPVHVPGGQPPLPWNIPIPAGTLYNLVAAPISGTVSSMSSWISSWADAAFTSLVCHWAALSDNKLDWFRHDCPNSSPYYANVSSVPFEYNFAHKYFPDVDGMGYSGRFRAFMDSDSLPIKATIWQEWSATRLVPWKHFVPMDNTFRDIYGLMDYFLGFSGQDEKSWRPGHDQEAKHIADCGRDWARRVLRKEDMASYMWRVVLEYARAVDDRREQLGYVQDLLASL</sequence>
<keyword evidence="1" id="KW-0812">Transmembrane</keyword>
<feature type="transmembrane region" description="Helical" evidence="1">
    <location>
        <begin position="61"/>
        <end position="86"/>
    </location>
</feature>
<reference evidence="3 4" key="2">
    <citation type="journal article" date="2012" name="PLoS Pathog.">
        <title>Diverse lifestyles and strategies of plant pathogenesis encoded in the genomes of eighteen Dothideomycetes fungi.</title>
        <authorList>
            <person name="Ohm R.A."/>
            <person name="Feau N."/>
            <person name="Henrissat B."/>
            <person name="Schoch C.L."/>
            <person name="Horwitz B.A."/>
            <person name="Barry K.W."/>
            <person name="Condon B.J."/>
            <person name="Copeland A.C."/>
            <person name="Dhillon B."/>
            <person name="Glaser F."/>
            <person name="Hesse C.N."/>
            <person name="Kosti I."/>
            <person name="LaButti K."/>
            <person name="Lindquist E.A."/>
            <person name="Lucas S."/>
            <person name="Salamov A.A."/>
            <person name="Bradshaw R.E."/>
            <person name="Ciuffetti L."/>
            <person name="Hamelin R.C."/>
            <person name="Kema G.H.J."/>
            <person name="Lawrence C."/>
            <person name="Scott J.A."/>
            <person name="Spatafora J.W."/>
            <person name="Turgeon B.G."/>
            <person name="de Wit P.J.G.M."/>
            <person name="Zhong S."/>
            <person name="Goodwin S.B."/>
            <person name="Grigoriev I.V."/>
        </authorList>
    </citation>
    <scope>NUCLEOTIDE SEQUENCE [LARGE SCALE GENOMIC DNA]</scope>
    <source>
        <strain evidence="4">NZE10 / CBS 128990</strain>
    </source>
</reference>
<keyword evidence="1" id="KW-0472">Membrane</keyword>
<reference evidence="4" key="1">
    <citation type="journal article" date="2012" name="PLoS Genet.">
        <title>The genomes of the fungal plant pathogens Cladosporium fulvum and Dothistroma septosporum reveal adaptation to different hosts and lifestyles but also signatures of common ancestry.</title>
        <authorList>
            <person name="de Wit P.J.G.M."/>
            <person name="van der Burgt A."/>
            <person name="Oekmen B."/>
            <person name="Stergiopoulos I."/>
            <person name="Abd-Elsalam K.A."/>
            <person name="Aerts A.L."/>
            <person name="Bahkali A.H."/>
            <person name="Beenen H.G."/>
            <person name="Chettri P."/>
            <person name="Cox M.P."/>
            <person name="Datema E."/>
            <person name="de Vries R.P."/>
            <person name="Dhillon B."/>
            <person name="Ganley A.R."/>
            <person name="Griffiths S.A."/>
            <person name="Guo Y."/>
            <person name="Hamelin R.C."/>
            <person name="Henrissat B."/>
            <person name="Kabir M.S."/>
            <person name="Jashni M.K."/>
            <person name="Kema G."/>
            <person name="Klaubauf S."/>
            <person name="Lapidus A."/>
            <person name="Levasseur A."/>
            <person name="Lindquist E."/>
            <person name="Mehrabi R."/>
            <person name="Ohm R.A."/>
            <person name="Owen T.J."/>
            <person name="Salamov A."/>
            <person name="Schwelm A."/>
            <person name="Schijlen E."/>
            <person name="Sun H."/>
            <person name="van den Burg H.A."/>
            <person name="van Ham R.C.H.J."/>
            <person name="Zhang S."/>
            <person name="Goodwin S.B."/>
            <person name="Grigoriev I.V."/>
            <person name="Collemare J."/>
            <person name="Bradshaw R.E."/>
        </authorList>
    </citation>
    <scope>NUCLEOTIDE SEQUENCE [LARGE SCALE GENOMIC DNA]</scope>
    <source>
        <strain evidence="4">NZE10 / CBS 128990</strain>
    </source>
</reference>
<dbReference type="Pfam" id="PF05686">
    <property type="entry name" value="Glyco_transf_90"/>
    <property type="match status" value="1"/>
</dbReference>
<dbReference type="PANTHER" id="PTHR12203:SF22">
    <property type="entry name" value="CAPSULE ASSOCIATED PROTEIN"/>
    <property type="match status" value="1"/>
</dbReference>
<evidence type="ECO:0000259" key="2">
    <source>
        <dbReference type="SMART" id="SM00672"/>
    </source>
</evidence>
<dbReference type="PANTHER" id="PTHR12203">
    <property type="entry name" value="KDEL LYS-ASP-GLU-LEU CONTAINING - RELATED"/>
    <property type="match status" value="1"/>
</dbReference>
<dbReference type="SMART" id="SM00672">
    <property type="entry name" value="CAP10"/>
    <property type="match status" value="1"/>
</dbReference>
<feature type="domain" description="Glycosyl transferase CAP10" evidence="2">
    <location>
        <begin position="469"/>
        <end position="688"/>
    </location>
</feature>
<dbReference type="OMA" id="HECTHIE"/>
<dbReference type="InterPro" id="IPR051091">
    <property type="entry name" value="O-Glucosyltr/Glycosyltrsf_90"/>
</dbReference>
<dbReference type="HOGENOM" id="CLU_005027_4_2_1"/>
<dbReference type="InterPro" id="IPR006598">
    <property type="entry name" value="CAP10"/>
</dbReference>
<keyword evidence="4" id="KW-1185">Reference proteome</keyword>
<keyword evidence="1" id="KW-1133">Transmembrane helix</keyword>
<name>N1PE05_DOTSN</name>
<keyword evidence="3" id="KW-0808">Transferase</keyword>
<accession>N1PE05</accession>